<keyword evidence="8" id="KW-1185">Reference proteome</keyword>
<dbReference type="InterPro" id="IPR009835">
    <property type="entry name" value="SrtB"/>
</dbReference>
<dbReference type="Gene3D" id="2.40.260.10">
    <property type="entry name" value="Sortase"/>
    <property type="match status" value="1"/>
</dbReference>
<dbReference type="RefSeq" id="WP_281845093.1">
    <property type="nucleotide sequence ID" value="NZ_BSBO01000003.1"/>
</dbReference>
<reference evidence="6" key="4">
    <citation type="submission" date="2022-11" db="EMBL/GenBank/DDBJ databases">
        <title>Draft genome sequence of Sellimonas catena strain 18CBH55.</title>
        <authorList>
            <person name="Hisatomi A."/>
            <person name="Ohkuma M."/>
            <person name="Sakamoto M."/>
        </authorList>
    </citation>
    <scope>NUCLEOTIDE SEQUENCE</scope>
    <source>
        <strain evidence="6">18CBH55</strain>
    </source>
</reference>
<feature type="compositionally biased region" description="Basic and acidic residues" evidence="3">
    <location>
        <begin position="1"/>
        <end position="18"/>
    </location>
</feature>
<evidence type="ECO:0000256" key="3">
    <source>
        <dbReference type="SAM" id="MobiDB-lite"/>
    </source>
</evidence>
<dbReference type="NCBIfam" id="TIGR03064">
    <property type="entry name" value="sortase_srtB"/>
    <property type="match status" value="1"/>
</dbReference>
<feature type="active site" description="Acyl-thioester intermediate" evidence="2">
    <location>
        <position position="279"/>
    </location>
</feature>
<dbReference type="SUPFAM" id="SSF63817">
    <property type="entry name" value="Sortase"/>
    <property type="match status" value="1"/>
</dbReference>
<proteinExistence type="predicted"/>
<evidence type="ECO:0000313" key="5">
    <source>
        <dbReference type="EMBL" id="GLG03280.1"/>
    </source>
</evidence>
<reference evidence="6" key="3">
    <citation type="submission" date="2022-11" db="EMBL/GenBank/DDBJ databases">
        <title>Draft genome sequence of Sellimonas catena strain 18CBH55.</title>
        <authorList>
            <person name="Atsushi H."/>
            <person name="Moriya O."/>
            <person name="Mitsuo S."/>
        </authorList>
    </citation>
    <scope>NUCLEOTIDE SEQUENCE</scope>
    <source>
        <strain evidence="6">18CBH55</strain>
    </source>
</reference>
<evidence type="ECO:0000256" key="4">
    <source>
        <dbReference type="SAM" id="Phobius"/>
    </source>
</evidence>
<organism evidence="6 7">
    <name type="scientific">Sellimonas catena</name>
    <dbReference type="NCBI Taxonomy" id="2994035"/>
    <lineage>
        <taxon>Bacteria</taxon>
        <taxon>Bacillati</taxon>
        <taxon>Bacillota</taxon>
        <taxon>Clostridia</taxon>
        <taxon>Lachnospirales</taxon>
        <taxon>Lachnospiraceae</taxon>
        <taxon>Sellimonas</taxon>
    </lineage>
</organism>
<keyword evidence="4" id="KW-0472">Membrane</keyword>
<feature type="active site" description="Proton donor/acceptor" evidence="2">
    <location>
        <position position="185"/>
    </location>
</feature>
<accession>A0A9W6FFU2</accession>
<feature type="transmembrane region" description="Helical" evidence="4">
    <location>
        <begin position="54"/>
        <end position="77"/>
    </location>
</feature>
<keyword evidence="4" id="KW-0812">Transmembrane</keyword>
<name>A0A9W6FFU2_9FIRM</name>
<gene>
    <name evidence="5" type="ORF">Selli1_04540</name>
    <name evidence="6" type="ORF">Selli2_16420</name>
</gene>
<reference evidence="5" key="1">
    <citation type="submission" date="2022-11" db="EMBL/GenBank/DDBJ databases">
        <title>Draft genome sequence of Sellimonas catena strain 12EGH17.</title>
        <authorList>
            <person name="Atsushi H."/>
            <person name="Moriya O."/>
            <person name="Mitsuo S."/>
        </authorList>
    </citation>
    <scope>NUCLEOTIDE SEQUENCE</scope>
    <source>
        <strain evidence="5">12EGH17</strain>
    </source>
</reference>
<dbReference type="InterPro" id="IPR005754">
    <property type="entry name" value="Sortase"/>
</dbReference>
<protein>
    <submittedName>
        <fullName evidence="6">SrtB family sortase</fullName>
    </submittedName>
</protein>
<dbReference type="GO" id="GO:0016787">
    <property type="term" value="F:hydrolase activity"/>
    <property type="evidence" value="ECO:0007669"/>
    <property type="project" value="UniProtKB-KW"/>
</dbReference>
<evidence type="ECO:0000313" key="7">
    <source>
        <dbReference type="Proteomes" id="UP001145094"/>
    </source>
</evidence>
<dbReference type="EMBL" id="BSBO01000003">
    <property type="protein sequence ID" value="GLG03280.1"/>
    <property type="molecule type" value="Genomic_DNA"/>
</dbReference>
<dbReference type="InterPro" id="IPR023365">
    <property type="entry name" value="Sortase_dom-sf"/>
</dbReference>
<evidence type="ECO:0000313" key="6">
    <source>
        <dbReference type="EMBL" id="GLG90215.1"/>
    </source>
</evidence>
<dbReference type="Proteomes" id="UP001145145">
    <property type="component" value="Unassembled WGS sequence"/>
</dbReference>
<evidence type="ECO:0000313" key="8">
    <source>
        <dbReference type="Proteomes" id="UP001145145"/>
    </source>
</evidence>
<dbReference type="EMBL" id="BSCH01000009">
    <property type="protein sequence ID" value="GLG90215.1"/>
    <property type="molecule type" value="Genomic_DNA"/>
</dbReference>
<comment type="caution">
    <text evidence="6">The sequence shown here is derived from an EMBL/GenBank/DDBJ whole genome shotgun (WGS) entry which is preliminary data.</text>
</comment>
<reference evidence="6 8" key="5">
    <citation type="journal article" date="2023" name="Int. J. Syst. Evol. Microbiol.">
        <title>Sellimonas catena sp. nov., isolated from human faeces.</title>
        <authorList>
            <person name="Hisatomi A."/>
            <person name="Ohkuma M."/>
            <person name="Sakamoto M."/>
        </authorList>
    </citation>
    <scope>NUCLEOTIDE SEQUENCE</scope>
    <source>
        <strain evidence="5 8">12EGH17</strain>
        <strain evidence="6">18CBH55</strain>
    </source>
</reference>
<dbReference type="AlphaFoldDB" id="A0A9W6FFU2"/>
<feature type="region of interest" description="Disordered" evidence="3">
    <location>
        <begin position="1"/>
        <end position="51"/>
    </location>
</feature>
<keyword evidence="4" id="KW-1133">Transmembrane helix</keyword>
<reference evidence="5" key="2">
    <citation type="submission" date="2022-11" db="EMBL/GenBank/DDBJ databases">
        <title>Draft genome sequence of Sellimonas catena strain 12EGH17.</title>
        <authorList>
            <person name="Hisatomi A."/>
            <person name="Ohkuma M."/>
            <person name="Sakamoto M."/>
        </authorList>
    </citation>
    <scope>NUCLEOTIDE SEQUENCE</scope>
    <source>
        <strain evidence="5">12EGH17</strain>
    </source>
</reference>
<keyword evidence="1" id="KW-0378">Hydrolase</keyword>
<dbReference type="CDD" id="cd05826">
    <property type="entry name" value="Sortase_B"/>
    <property type="match status" value="1"/>
</dbReference>
<feature type="compositionally biased region" description="Basic and acidic residues" evidence="3">
    <location>
        <begin position="30"/>
        <end position="39"/>
    </location>
</feature>
<evidence type="ECO:0000256" key="1">
    <source>
        <dbReference type="ARBA" id="ARBA00022801"/>
    </source>
</evidence>
<dbReference type="Pfam" id="PF04203">
    <property type="entry name" value="Sortase"/>
    <property type="match status" value="1"/>
</dbReference>
<sequence length="298" mass="34265">MDEYRIKDRKKRLEEEKARKRASSGAGEAGTKEKREERPAINQKTGGRKKKKKGGIFSTIILVAAIIVFCFSGFQLFRIFYGYHKGDQEYDNLKEIGISADAGTGEESTRYTVDFEELWKVNEDIIAWIRFDEPSIISYPVVQGKDNQEYLDKTISGYPNTYGAIFLNVSNNKDMTDKNSVIYGHRMNSKSMFGKLEEYQDEEFYRSYPYFYIYTPDGKELKYQIFAVGEVNDTSDAYQTVFENDEAFQSFLAFSKEHSFYDAGVEVPSDAKVVTLSTCTKANNEERLIVQGYQVEVN</sequence>
<dbReference type="Proteomes" id="UP001145094">
    <property type="component" value="Unassembled WGS sequence"/>
</dbReference>
<evidence type="ECO:0000256" key="2">
    <source>
        <dbReference type="PIRSR" id="PIRSR605754-1"/>
    </source>
</evidence>